<dbReference type="InterPro" id="IPR011250">
    <property type="entry name" value="OMP/PagP_B-barrel"/>
</dbReference>
<keyword evidence="9" id="KW-1185">Reference proteome</keyword>
<evidence type="ECO:0000313" key="8">
    <source>
        <dbReference type="EMBL" id="MDV6225330.1"/>
    </source>
</evidence>
<feature type="domain" description="Outer membrane protein beta-barrel" evidence="7">
    <location>
        <begin position="20"/>
        <end position="228"/>
    </location>
</feature>
<dbReference type="InterPro" id="IPR051692">
    <property type="entry name" value="OMP-like"/>
</dbReference>
<comment type="similarity">
    <text evidence="5">Belongs to the Omp25/RopB family.</text>
</comment>
<feature type="chain" id="PRO_5047415734" evidence="6">
    <location>
        <begin position="23"/>
        <end position="228"/>
    </location>
</feature>
<protein>
    <submittedName>
        <fullName evidence="8">Outer membrane beta-barrel protein</fullName>
    </submittedName>
</protein>
<comment type="caution">
    <text evidence="8">The sequence shown here is derived from an EMBL/GenBank/DDBJ whole genome shotgun (WGS) entry which is preliminary data.</text>
</comment>
<keyword evidence="3" id="KW-0472">Membrane</keyword>
<proteinExistence type="inferred from homology"/>
<gene>
    <name evidence="8" type="ORF">R2G56_03440</name>
</gene>
<feature type="signal peptide" evidence="6">
    <location>
        <begin position="1"/>
        <end position="22"/>
    </location>
</feature>
<keyword evidence="4" id="KW-0998">Cell outer membrane</keyword>
<dbReference type="Pfam" id="PF13505">
    <property type="entry name" value="OMP_b-brl"/>
    <property type="match status" value="1"/>
</dbReference>
<dbReference type="InterPro" id="IPR027385">
    <property type="entry name" value="Beta-barrel_OMP"/>
</dbReference>
<dbReference type="PANTHER" id="PTHR34001:SF3">
    <property type="entry name" value="BLL7405 PROTEIN"/>
    <property type="match status" value="1"/>
</dbReference>
<evidence type="ECO:0000256" key="4">
    <source>
        <dbReference type="ARBA" id="ARBA00023237"/>
    </source>
</evidence>
<evidence type="ECO:0000256" key="6">
    <source>
        <dbReference type="SAM" id="SignalP"/>
    </source>
</evidence>
<evidence type="ECO:0000256" key="2">
    <source>
        <dbReference type="ARBA" id="ARBA00022729"/>
    </source>
</evidence>
<dbReference type="PANTHER" id="PTHR34001">
    <property type="entry name" value="BLL7405 PROTEIN"/>
    <property type="match status" value="1"/>
</dbReference>
<dbReference type="Gene3D" id="2.40.160.20">
    <property type="match status" value="1"/>
</dbReference>
<dbReference type="EMBL" id="JAWLIP010000001">
    <property type="protein sequence ID" value="MDV6225330.1"/>
    <property type="molecule type" value="Genomic_DNA"/>
</dbReference>
<sequence>MTMRTVCLVSAVLFLSLSRALSAEPDAAIFSTASDWNGFYAGVQVGNLRGALHQAYAVGDHSRADVSAFFAGLHAGYQRQVTRNIVAGVELDGAWLRAEGRSHFYTRGGFQISPGYVARSRLDWSAALRGRLGYVVDRRMPYLAAGPAIADVRFVGMHGNGVFDPGGRKIHVGWTLGGGVDFAVGNRLILKSEYRYSDFGRRVFNDGANASRIGLRTHGLRLGASYRF</sequence>
<dbReference type="Proteomes" id="UP001185659">
    <property type="component" value="Unassembled WGS sequence"/>
</dbReference>
<evidence type="ECO:0000256" key="3">
    <source>
        <dbReference type="ARBA" id="ARBA00023136"/>
    </source>
</evidence>
<evidence type="ECO:0000256" key="1">
    <source>
        <dbReference type="ARBA" id="ARBA00004442"/>
    </source>
</evidence>
<accession>A0ABU4AGF5</accession>
<evidence type="ECO:0000259" key="7">
    <source>
        <dbReference type="Pfam" id="PF13505"/>
    </source>
</evidence>
<evidence type="ECO:0000256" key="5">
    <source>
        <dbReference type="ARBA" id="ARBA00038306"/>
    </source>
</evidence>
<dbReference type="RefSeq" id="WP_317560450.1">
    <property type="nucleotide sequence ID" value="NZ_JAWLIP010000001.1"/>
</dbReference>
<keyword evidence="2 6" id="KW-0732">Signal</keyword>
<reference evidence="8 9" key="1">
    <citation type="submission" date="2023-10" db="EMBL/GenBank/DDBJ databases">
        <authorList>
            <person name="Venkata Ramana C."/>
            <person name="Sasikala C."/>
            <person name="Dhurka M."/>
        </authorList>
    </citation>
    <scope>NUCLEOTIDE SEQUENCE [LARGE SCALE GENOMIC DNA]</scope>
    <source>
        <strain evidence="8 9">KCTC 32151</strain>
    </source>
</reference>
<comment type="subcellular location">
    <subcellularLocation>
        <location evidence="1">Cell outer membrane</location>
    </subcellularLocation>
</comment>
<evidence type="ECO:0000313" key="9">
    <source>
        <dbReference type="Proteomes" id="UP001185659"/>
    </source>
</evidence>
<name>A0ABU4AGF5_9HYPH</name>
<organism evidence="8 9">
    <name type="scientific">Nitratireductor aquimarinus</name>
    <dbReference type="NCBI Taxonomy" id="889300"/>
    <lineage>
        <taxon>Bacteria</taxon>
        <taxon>Pseudomonadati</taxon>
        <taxon>Pseudomonadota</taxon>
        <taxon>Alphaproteobacteria</taxon>
        <taxon>Hyphomicrobiales</taxon>
        <taxon>Phyllobacteriaceae</taxon>
        <taxon>Nitratireductor</taxon>
    </lineage>
</organism>
<dbReference type="SUPFAM" id="SSF56925">
    <property type="entry name" value="OMPA-like"/>
    <property type="match status" value="1"/>
</dbReference>